<evidence type="ECO:0000313" key="2">
    <source>
        <dbReference type="EMBL" id="KIL37498.1"/>
    </source>
</evidence>
<comment type="caution">
    <text evidence="2">The sequence shown here is derived from an EMBL/GenBank/DDBJ whole genome shotgun (WGS) entry which is preliminary data.</text>
</comment>
<keyword evidence="3" id="KW-1185">Reference proteome</keyword>
<dbReference type="RefSeq" id="WP_041059022.1">
    <property type="nucleotide sequence ID" value="NZ_JXAL01000001.1"/>
</dbReference>
<feature type="transmembrane region" description="Helical" evidence="1">
    <location>
        <begin position="31"/>
        <end position="52"/>
    </location>
</feature>
<keyword evidence="1" id="KW-0812">Transmembrane</keyword>
<dbReference type="Pfam" id="PF04657">
    <property type="entry name" value="DMT_YdcZ"/>
    <property type="match status" value="1"/>
</dbReference>
<reference evidence="2 3" key="1">
    <citation type="submission" date="2014-12" db="EMBL/GenBank/DDBJ databases">
        <title>Draft genome sequence of Cohnella kolymensis strain B-2846.</title>
        <authorList>
            <person name="Karlyshev A.V."/>
            <person name="Kudryashova E.B."/>
        </authorList>
    </citation>
    <scope>NUCLEOTIDE SEQUENCE [LARGE SCALE GENOMIC DNA]</scope>
    <source>
        <strain evidence="2 3">VKM B-2846</strain>
    </source>
</reference>
<protein>
    <submittedName>
        <fullName evidence="2">Membrane protein</fullName>
    </submittedName>
</protein>
<dbReference type="Proteomes" id="UP000054526">
    <property type="component" value="Unassembled WGS sequence"/>
</dbReference>
<organism evidence="2 3">
    <name type="scientific">Cohnella kolymensis</name>
    <dbReference type="NCBI Taxonomy" id="1590652"/>
    <lineage>
        <taxon>Bacteria</taxon>
        <taxon>Bacillati</taxon>
        <taxon>Bacillota</taxon>
        <taxon>Bacilli</taxon>
        <taxon>Bacillales</taxon>
        <taxon>Paenibacillaceae</taxon>
        <taxon>Cohnella</taxon>
    </lineage>
</organism>
<sequence>MLGIIYAVIAGVVVACQSIFNVRISERAGFWFTNTWVHGTGFLLSLILFWILKDGSLGKLESINKMYLLTGCMGVLIVYSVMHSVGSIGPVYAIAILLIAQLLAALAIDTLGWFGVERVALSANRIIGIGVMIAGVIIFKLK</sequence>
<keyword evidence="1" id="KW-1133">Transmembrane helix</keyword>
<feature type="transmembrane region" description="Helical" evidence="1">
    <location>
        <begin position="123"/>
        <end position="141"/>
    </location>
</feature>
<dbReference type="EMBL" id="JXAL01000001">
    <property type="protein sequence ID" value="KIL37498.1"/>
    <property type="molecule type" value="Genomic_DNA"/>
</dbReference>
<keyword evidence="1" id="KW-0472">Membrane</keyword>
<dbReference type="PANTHER" id="PTHR34821:SF3">
    <property type="entry name" value="MEMBRANE PROTEIN"/>
    <property type="match status" value="1"/>
</dbReference>
<dbReference type="PANTHER" id="PTHR34821">
    <property type="entry name" value="INNER MEMBRANE PROTEIN YDCZ"/>
    <property type="match status" value="1"/>
</dbReference>
<evidence type="ECO:0000256" key="1">
    <source>
        <dbReference type="SAM" id="Phobius"/>
    </source>
</evidence>
<proteinExistence type="predicted"/>
<name>A0ABR5A900_9BACL</name>
<gene>
    <name evidence="2" type="ORF">SD71_02375</name>
</gene>
<dbReference type="InterPro" id="IPR006750">
    <property type="entry name" value="YdcZ"/>
</dbReference>
<evidence type="ECO:0000313" key="3">
    <source>
        <dbReference type="Proteomes" id="UP000054526"/>
    </source>
</evidence>
<accession>A0ABR5A900</accession>
<feature type="transmembrane region" description="Helical" evidence="1">
    <location>
        <begin position="91"/>
        <end position="116"/>
    </location>
</feature>
<feature type="transmembrane region" description="Helical" evidence="1">
    <location>
        <begin position="64"/>
        <end position="85"/>
    </location>
</feature>